<sequence>MKTIRRYMVFVKPYRKQIIGTIVIGLLKFGIPLLFPLAMMYIIDDILLNETMAQEEQYRQIYWIIGGMALLFIVLRPPIEYYRQYFAQWIGNKILYDIRGNLFTHIQKLSLRFYSNRKVGEIISRVIHDVEQTKNFVITGLMNVWLDLATIVIAIIIMLNLNVWLTLVAISMFPFYGFSIKYFYQHLRKLTRVRSQALADVQGHLHERVQGMNVIRSFANEDYEQEQFSDRNSTFLAKALDHTKWNAKTFAVVNTVTDIAPLLVLFVASIFVLKNGLEIGVMSAFVLYMERLYGPLRRLVNSSTTLTQSIASMDRVFEFIDEKYDITDKKDAKMVTQVDGKVTFDRVSFTYENEDNLILNDIRLDIPAGQTVALVGMSGGGKSTLVSLLPRFYDVTAGRILLDGTDIRDLNVRSLRDHIGMVLQDNILFSDSIKSNIKIGNPQATDKEVVEAAKAANAHDFIMQLEKGYDTEVGERGVKLSGGQKQRVAIARVFLKNPPLLVFDEATSALDLESEHYIQEALEKLAHNRTTFIVAHRLSTITGADQIVVIEEGRVKEQGTHAELMKRQGSYYKLYSVQEMD</sequence>
<keyword evidence="5 7" id="KW-1133">Transmembrane helix</keyword>
<keyword evidence="4 10" id="KW-0067">ATP-binding</keyword>
<dbReference type="InterPro" id="IPR003439">
    <property type="entry name" value="ABC_transporter-like_ATP-bd"/>
</dbReference>
<keyword evidence="10" id="KW-0378">Hydrolase</keyword>
<keyword evidence="6 7" id="KW-0472">Membrane</keyword>
<dbReference type="SMART" id="SM00382">
    <property type="entry name" value="AAA"/>
    <property type="match status" value="1"/>
</dbReference>
<dbReference type="Pfam" id="PF00664">
    <property type="entry name" value="ABC_membrane"/>
    <property type="match status" value="1"/>
</dbReference>
<evidence type="ECO:0000256" key="7">
    <source>
        <dbReference type="SAM" id="Phobius"/>
    </source>
</evidence>
<evidence type="ECO:0000313" key="10">
    <source>
        <dbReference type="EMBL" id="MBM7841362.1"/>
    </source>
</evidence>
<gene>
    <name evidence="10" type="ORF">JOC54_004666</name>
</gene>
<dbReference type="PROSITE" id="PS00211">
    <property type="entry name" value="ABC_TRANSPORTER_1"/>
    <property type="match status" value="1"/>
</dbReference>
<dbReference type="InterPro" id="IPR011527">
    <property type="entry name" value="ABC1_TM_dom"/>
</dbReference>
<feature type="transmembrane region" description="Helical" evidence="7">
    <location>
        <begin position="61"/>
        <end position="79"/>
    </location>
</feature>
<dbReference type="EMBL" id="JAFBCV010000032">
    <property type="protein sequence ID" value="MBM7841362.1"/>
    <property type="molecule type" value="Genomic_DNA"/>
</dbReference>
<dbReference type="PANTHER" id="PTHR43394:SF1">
    <property type="entry name" value="ATP-BINDING CASSETTE SUB-FAMILY B MEMBER 10, MITOCHONDRIAL"/>
    <property type="match status" value="1"/>
</dbReference>
<feature type="transmembrane region" description="Helical" evidence="7">
    <location>
        <begin position="250"/>
        <end position="273"/>
    </location>
</feature>
<dbReference type="PROSITE" id="PS50893">
    <property type="entry name" value="ABC_TRANSPORTER_2"/>
    <property type="match status" value="1"/>
</dbReference>
<dbReference type="RefSeq" id="WP_275582741.1">
    <property type="nucleotide sequence ID" value="NZ_JAFBCV010000032.1"/>
</dbReference>
<proteinExistence type="predicted"/>
<feature type="transmembrane region" description="Helical" evidence="7">
    <location>
        <begin position="163"/>
        <end position="184"/>
    </location>
</feature>
<reference evidence="10" key="1">
    <citation type="submission" date="2021-01" db="EMBL/GenBank/DDBJ databases">
        <title>Genomic Encyclopedia of Type Strains, Phase IV (KMG-IV): sequencing the most valuable type-strain genomes for metagenomic binning, comparative biology and taxonomic classification.</title>
        <authorList>
            <person name="Goeker M."/>
        </authorList>
    </citation>
    <scope>NUCLEOTIDE SEQUENCE</scope>
    <source>
        <strain evidence="10">DSM 21943</strain>
    </source>
</reference>
<evidence type="ECO:0000256" key="3">
    <source>
        <dbReference type="ARBA" id="ARBA00022741"/>
    </source>
</evidence>
<dbReference type="SUPFAM" id="SSF52540">
    <property type="entry name" value="P-loop containing nucleoside triphosphate hydrolases"/>
    <property type="match status" value="1"/>
</dbReference>
<accession>A0ABS2T4I3</accession>
<comment type="caution">
    <text evidence="10">The sequence shown here is derived from an EMBL/GenBank/DDBJ whole genome shotgun (WGS) entry which is preliminary data.</text>
</comment>
<feature type="transmembrane region" description="Helical" evidence="7">
    <location>
        <begin position="21"/>
        <end position="41"/>
    </location>
</feature>
<dbReference type="CDD" id="cd03251">
    <property type="entry name" value="ABCC_MsbA"/>
    <property type="match status" value="1"/>
</dbReference>
<dbReference type="InterPro" id="IPR039421">
    <property type="entry name" value="Type_1_exporter"/>
</dbReference>
<dbReference type="SUPFAM" id="SSF90123">
    <property type="entry name" value="ABC transporter transmembrane region"/>
    <property type="match status" value="1"/>
</dbReference>
<evidence type="ECO:0000259" key="9">
    <source>
        <dbReference type="PROSITE" id="PS50929"/>
    </source>
</evidence>
<comment type="subcellular location">
    <subcellularLocation>
        <location evidence="1">Cell membrane</location>
        <topology evidence="1">Multi-pass membrane protein</topology>
    </subcellularLocation>
</comment>
<evidence type="ECO:0000256" key="6">
    <source>
        <dbReference type="ARBA" id="ARBA00023136"/>
    </source>
</evidence>
<dbReference type="InterPro" id="IPR017871">
    <property type="entry name" value="ABC_transporter-like_CS"/>
</dbReference>
<evidence type="ECO:0000256" key="4">
    <source>
        <dbReference type="ARBA" id="ARBA00022840"/>
    </source>
</evidence>
<feature type="domain" description="ABC transmembrane type-1" evidence="9">
    <location>
        <begin position="19"/>
        <end position="308"/>
    </location>
</feature>
<evidence type="ECO:0000256" key="2">
    <source>
        <dbReference type="ARBA" id="ARBA00022692"/>
    </source>
</evidence>
<organism evidence="10 11">
    <name type="scientific">Shouchella xiaoxiensis</name>
    <dbReference type="NCBI Taxonomy" id="766895"/>
    <lineage>
        <taxon>Bacteria</taxon>
        <taxon>Bacillati</taxon>
        <taxon>Bacillota</taxon>
        <taxon>Bacilli</taxon>
        <taxon>Bacillales</taxon>
        <taxon>Bacillaceae</taxon>
        <taxon>Shouchella</taxon>
    </lineage>
</organism>
<feature type="transmembrane region" description="Helical" evidence="7">
    <location>
        <begin position="135"/>
        <end position="157"/>
    </location>
</feature>
<evidence type="ECO:0000313" key="11">
    <source>
        <dbReference type="Proteomes" id="UP001179280"/>
    </source>
</evidence>
<protein>
    <submittedName>
        <fullName evidence="10">Subfamily B ATP-binding cassette protein MsbA</fullName>
        <ecNumber evidence="10">3.6.3.-</ecNumber>
    </submittedName>
</protein>
<dbReference type="Gene3D" id="1.20.1560.10">
    <property type="entry name" value="ABC transporter type 1, transmembrane domain"/>
    <property type="match status" value="1"/>
</dbReference>
<keyword evidence="11" id="KW-1185">Reference proteome</keyword>
<dbReference type="InterPro" id="IPR027417">
    <property type="entry name" value="P-loop_NTPase"/>
</dbReference>
<dbReference type="GO" id="GO:0016787">
    <property type="term" value="F:hydrolase activity"/>
    <property type="evidence" value="ECO:0007669"/>
    <property type="project" value="UniProtKB-KW"/>
</dbReference>
<keyword evidence="2 7" id="KW-0812">Transmembrane</keyword>
<name>A0ABS2T4I3_9BACI</name>
<dbReference type="Proteomes" id="UP001179280">
    <property type="component" value="Unassembled WGS sequence"/>
</dbReference>
<evidence type="ECO:0000259" key="8">
    <source>
        <dbReference type="PROSITE" id="PS50893"/>
    </source>
</evidence>
<dbReference type="Gene3D" id="3.40.50.300">
    <property type="entry name" value="P-loop containing nucleotide triphosphate hydrolases"/>
    <property type="match status" value="1"/>
</dbReference>
<keyword evidence="3" id="KW-0547">Nucleotide-binding</keyword>
<dbReference type="PROSITE" id="PS50929">
    <property type="entry name" value="ABC_TM1F"/>
    <property type="match status" value="1"/>
</dbReference>
<dbReference type="PANTHER" id="PTHR43394">
    <property type="entry name" value="ATP-DEPENDENT PERMEASE MDL1, MITOCHONDRIAL"/>
    <property type="match status" value="1"/>
</dbReference>
<dbReference type="Pfam" id="PF00005">
    <property type="entry name" value="ABC_tran"/>
    <property type="match status" value="1"/>
</dbReference>
<evidence type="ECO:0000256" key="1">
    <source>
        <dbReference type="ARBA" id="ARBA00004651"/>
    </source>
</evidence>
<dbReference type="EC" id="3.6.3.-" evidence="10"/>
<dbReference type="InterPro" id="IPR003593">
    <property type="entry name" value="AAA+_ATPase"/>
</dbReference>
<dbReference type="GO" id="GO:0005524">
    <property type="term" value="F:ATP binding"/>
    <property type="evidence" value="ECO:0007669"/>
    <property type="project" value="UniProtKB-KW"/>
</dbReference>
<dbReference type="InterPro" id="IPR036640">
    <property type="entry name" value="ABC1_TM_sf"/>
</dbReference>
<evidence type="ECO:0000256" key="5">
    <source>
        <dbReference type="ARBA" id="ARBA00022989"/>
    </source>
</evidence>
<feature type="domain" description="ABC transporter" evidence="8">
    <location>
        <begin position="342"/>
        <end position="577"/>
    </location>
</feature>